<dbReference type="PROSITE" id="PS50885">
    <property type="entry name" value="HAMP"/>
    <property type="match status" value="1"/>
</dbReference>
<dbReference type="InterPro" id="IPR004358">
    <property type="entry name" value="Sig_transdc_His_kin-like_C"/>
</dbReference>
<feature type="transmembrane region" description="Helical" evidence="11">
    <location>
        <begin position="24"/>
        <end position="47"/>
    </location>
</feature>
<dbReference type="Gene3D" id="1.10.287.130">
    <property type="match status" value="1"/>
</dbReference>
<dbReference type="Pfam" id="PF02518">
    <property type="entry name" value="HATPase_c"/>
    <property type="match status" value="1"/>
</dbReference>
<dbReference type="PANTHER" id="PTHR44936">
    <property type="entry name" value="SENSOR PROTEIN CREC"/>
    <property type="match status" value="1"/>
</dbReference>
<feature type="domain" description="HAMP" evidence="13">
    <location>
        <begin position="173"/>
        <end position="225"/>
    </location>
</feature>
<keyword evidence="8 14" id="KW-0418">Kinase</keyword>
<dbReference type="Pfam" id="PF00512">
    <property type="entry name" value="HisKA"/>
    <property type="match status" value="1"/>
</dbReference>
<comment type="catalytic activity">
    <reaction evidence="1">
        <text>ATP + protein L-histidine = ADP + protein N-phospho-L-histidine.</text>
        <dbReference type="EC" id="2.7.13.3"/>
    </reaction>
</comment>
<dbReference type="PRINTS" id="PR00344">
    <property type="entry name" value="BCTRLSENSOR"/>
</dbReference>
<dbReference type="SUPFAM" id="SSF158472">
    <property type="entry name" value="HAMP domain-like"/>
    <property type="match status" value="1"/>
</dbReference>
<feature type="transmembrane region" description="Helical" evidence="11">
    <location>
        <begin position="153"/>
        <end position="176"/>
    </location>
</feature>
<dbReference type="CDD" id="cd06225">
    <property type="entry name" value="HAMP"/>
    <property type="match status" value="1"/>
</dbReference>
<dbReference type="SUPFAM" id="SSF47384">
    <property type="entry name" value="Homodimeric domain of signal transducing histidine kinase"/>
    <property type="match status" value="1"/>
</dbReference>
<keyword evidence="5" id="KW-0597">Phosphoprotein</keyword>
<comment type="subcellular location">
    <subcellularLocation>
        <location evidence="2">Cell membrane</location>
        <topology evidence="2">Multi-pass membrane protein</topology>
    </subcellularLocation>
</comment>
<dbReference type="CDD" id="cd00082">
    <property type="entry name" value="HisKA"/>
    <property type="match status" value="1"/>
</dbReference>
<protein>
    <recommendedName>
        <fullName evidence="3">histidine kinase</fullName>
        <ecNumber evidence="3">2.7.13.3</ecNumber>
    </recommendedName>
</protein>
<name>A0ABU2C7B4_9BURK</name>
<evidence type="ECO:0000256" key="4">
    <source>
        <dbReference type="ARBA" id="ARBA00022475"/>
    </source>
</evidence>
<evidence type="ECO:0000259" key="13">
    <source>
        <dbReference type="PROSITE" id="PS50885"/>
    </source>
</evidence>
<dbReference type="Proteomes" id="UP001180487">
    <property type="component" value="Unassembled WGS sequence"/>
</dbReference>
<dbReference type="InterPro" id="IPR003661">
    <property type="entry name" value="HisK_dim/P_dom"/>
</dbReference>
<dbReference type="Gene3D" id="3.30.565.10">
    <property type="entry name" value="Histidine kinase-like ATPase, C-terminal domain"/>
    <property type="match status" value="1"/>
</dbReference>
<dbReference type="CDD" id="cd00075">
    <property type="entry name" value="HATPase"/>
    <property type="match status" value="1"/>
</dbReference>
<organism evidence="14 15">
    <name type="scientific">Rhodoferax ferrireducens</name>
    <dbReference type="NCBI Taxonomy" id="192843"/>
    <lineage>
        <taxon>Bacteria</taxon>
        <taxon>Pseudomonadati</taxon>
        <taxon>Pseudomonadota</taxon>
        <taxon>Betaproteobacteria</taxon>
        <taxon>Burkholderiales</taxon>
        <taxon>Comamonadaceae</taxon>
        <taxon>Rhodoferax</taxon>
    </lineage>
</organism>
<dbReference type="SMART" id="SM00304">
    <property type="entry name" value="HAMP"/>
    <property type="match status" value="1"/>
</dbReference>
<dbReference type="PROSITE" id="PS50109">
    <property type="entry name" value="HIS_KIN"/>
    <property type="match status" value="1"/>
</dbReference>
<evidence type="ECO:0000256" key="8">
    <source>
        <dbReference type="ARBA" id="ARBA00022777"/>
    </source>
</evidence>
<dbReference type="PANTHER" id="PTHR44936:SF10">
    <property type="entry name" value="SENSOR PROTEIN RSTB"/>
    <property type="match status" value="1"/>
</dbReference>
<gene>
    <name evidence="14" type="ORF">J2X19_001904</name>
</gene>
<evidence type="ECO:0000259" key="12">
    <source>
        <dbReference type="PROSITE" id="PS50109"/>
    </source>
</evidence>
<keyword evidence="6" id="KW-0808">Transferase</keyword>
<feature type="domain" description="Histidine kinase" evidence="12">
    <location>
        <begin position="233"/>
        <end position="438"/>
    </location>
</feature>
<evidence type="ECO:0000256" key="3">
    <source>
        <dbReference type="ARBA" id="ARBA00012438"/>
    </source>
</evidence>
<evidence type="ECO:0000256" key="1">
    <source>
        <dbReference type="ARBA" id="ARBA00000085"/>
    </source>
</evidence>
<dbReference type="EMBL" id="JAVDXT010000002">
    <property type="protein sequence ID" value="MDR7377225.1"/>
    <property type="molecule type" value="Genomic_DNA"/>
</dbReference>
<dbReference type="EC" id="2.7.13.3" evidence="3"/>
<dbReference type="SUPFAM" id="SSF55874">
    <property type="entry name" value="ATPase domain of HSP90 chaperone/DNA topoisomerase II/histidine kinase"/>
    <property type="match status" value="1"/>
</dbReference>
<feature type="region of interest" description="Disordered" evidence="10">
    <location>
        <begin position="97"/>
        <end position="120"/>
    </location>
</feature>
<evidence type="ECO:0000256" key="9">
    <source>
        <dbReference type="ARBA" id="ARBA00022840"/>
    </source>
</evidence>
<dbReference type="InterPro" id="IPR050980">
    <property type="entry name" value="2C_sensor_his_kinase"/>
</dbReference>
<evidence type="ECO:0000256" key="2">
    <source>
        <dbReference type="ARBA" id="ARBA00004651"/>
    </source>
</evidence>
<keyword evidence="11" id="KW-0472">Membrane</keyword>
<keyword evidence="11" id="KW-0812">Transmembrane</keyword>
<dbReference type="InterPro" id="IPR036097">
    <property type="entry name" value="HisK_dim/P_sf"/>
</dbReference>
<keyword evidence="4" id="KW-1003">Cell membrane</keyword>
<dbReference type="Gene3D" id="6.10.340.10">
    <property type="match status" value="1"/>
</dbReference>
<reference evidence="14 15" key="1">
    <citation type="submission" date="2023-07" db="EMBL/GenBank/DDBJ databases">
        <title>Sorghum-associated microbial communities from plants grown in Nebraska, USA.</title>
        <authorList>
            <person name="Schachtman D."/>
        </authorList>
    </citation>
    <scope>NUCLEOTIDE SEQUENCE [LARGE SCALE GENOMIC DNA]</scope>
    <source>
        <strain evidence="14 15">BE313</strain>
    </source>
</reference>
<keyword evidence="7" id="KW-0547">Nucleotide-binding</keyword>
<accession>A0ABU2C7B4</accession>
<dbReference type="InterPro" id="IPR003594">
    <property type="entry name" value="HATPase_dom"/>
</dbReference>
<dbReference type="SMART" id="SM00388">
    <property type="entry name" value="HisKA"/>
    <property type="match status" value="1"/>
</dbReference>
<dbReference type="InterPro" id="IPR003660">
    <property type="entry name" value="HAMP_dom"/>
</dbReference>
<keyword evidence="15" id="KW-1185">Reference proteome</keyword>
<sequence length="440" mass="49158">MARLKNKGKIRWHRRAGQAIRHSLRWRLVVLFMGLALTMSAVFVVGMQKAFTVGWRDAALPLVTDYVDHLVAELGSPPSIERAQALVQRLPLSVRMDGPQGHWDSHPDKRDRPWQRREDAQGAPHLLSRTTADGTRVVLGWGDIDWQQPRQHVVWTTLAVLLLLTGVAFAVVRYLLGPLDDIRRGTQRFGAGDFSQPIPQRSRDELGDLAQHINTMAHDIHGMLEAKRGLLLAISHELRSPLTRARLNTELLPETAELQPLREPLLRDLQLMRDLISDLLESERLASPHAALHLEPTDLAALVRELVREMASDTAIQLHLQPGLPLWPLDRVRLRLLLRNLLDNARQHGQGQIDVHLQRTDTGLQLRVRDHGLGVPPAQWAQLAEPFYRADAARHRGTGGVGLGLYLCRLVAQAHGGHLTLRPAQPGLEAVVDLPGTPAS</sequence>
<dbReference type="SMART" id="SM00387">
    <property type="entry name" value="HATPase_c"/>
    <property type="match status" value="1"/>
</dbReference>
<evidence type="ECO:0000256" key="10">
    <source>
        <dbReference type="SAM" id="MobiDB-lite"/>
    </source>
</evidence>
<evidence type="ECO:0000256" key="11">
    <source>
        <dbReference type="SAM" id="Phobius"/>
    </source>
</evidence>
<proteinExistence type="predicted"/>
<dbReference type="GO" id="GO:0016301">
    <property type="term" value="F:kinase activity"/>
    <property type="evidence" value="ECO:0007669"/>
    <property type="project" value="UniProtKB-KW"/>
</dbReference>
<evidence type="ECO:0000256" key="6">
    <source>
        <dbReference type="ARBA" id="ARBA00022679"/>
    </source>
</evidence>
<dbReference type="InterPro" id="IPR036890">
    <property type="entry name" value="HATPase_C_sf"/>
</dbReference>
<dbReference type="RefSeq" id="WP_310372831.1">
    <property type="nucleotide sequence ID" value="NZ_JAVDXT010000002.1"/>
</dbReference>
<keyword evidence="11" id="KW-1133">Transmembrane helix</keyword>
<comment type="caution">
    <text evidence="14">The sequence shown here is derived from an EMBL/GenBank/DDBJ whole genome shotgun (WGS) entry which is preliminary data.</text>
</comment>
<feature type="compositionally biased region" description="Basic and acidic residues" evidence="10">
    <location>
        <begin position="103"/>
        <end position="120"/>
    </location>
</feature>
<evidence type="ECO:0000313" key="14">
    <source>
        <dbReference type="EMBL" id="MDR7377225.1"/>
    </source>
</evidence>
<dbReference type="Pfam" id="PF00672">
    <property type="entry name" value="HAMP"/>
    <property type="match status" value="1"/>
</dbReference>
<keyword evidence="9" id="KW-0067">ATP-binding</keyword>
<dbReference type="InterPro" id="IPR005467">
    <property type="entry name" value="His_kinase_dom"/>
</dbReference>
<evidence type="ECO:0000256" key="5">
    <source>
        <dbReference type="ARBA" id="ARBA00022553"/>
    </source>
</evidence>
<evidence type="ECO:0000313" key="15">
    <source>
        <dbReference type="Proteomes" id="UP001180487"/>
    </source>
</evidence>
<evidence type="ECO:0000256" key="7">
    <source>
        <dbReference type="ARBA" id="ARBA00022741"/>
    </source>
</evidence>